<evidence type="ECO:0000256" key="4">
    <source>
        <dbReference type="ARBA" id="ARBA00022729"/>
    </source>
</evidence>
<dbReference type="Proteomes" id="UP001642409">
    <property type="component" value="Unassembled WGS sequence"/>
</dbReference>
<dbReference type="InterPro" id="IPR036598">
    <property type="entry name" value="GOLD_dom_sf"/>
</dbReference>
<comment type="similarity">
    <text evidence="2 8">Belongs to the EMP24/GP25L family.</text>
</comment>
<evidence type="ECO:0000256" key="1">
    <source>
        <dbReference type="ARBA" id="ARBA00004479"/>
    </source>
</evidence>
<dbReference type="PANTHER" id="PTHR22811">
    <property type="entry name" value="TRANSMEMBRANE EMP24 DOMAIN-CONTAINING PROTEIN"/>
    <property type="match status" value="1"/>
</dbReference>
<dbReference type="EMBL" id="CAXDID020000022">
    <property type="protein sequence ID" value="CAL5988420.1"/>
    <property type="molecule type" value="Genomic_DNA"/>
</dbReference>
<dbReference type="EMBL" id="CATOUU010001177">
    <property type="protein sequence ID" value="CAI9977284.1"/>
    <property type="molecule type" value="Genomic_DNA"/>
</dbReference>
<keyword evidence="5 9" id="KW-1133">Transmembrane helix</keyword>
<feature type="domain" description="GOLD" evidence="10">
    <location>
        <begin position="19"/>
        <end position="99"/>
    </location>
</feature>
<evidence type="ECO:0000256" key="2">
    <source>
        <dbReference type="ARBA" id="ARBA00007104"/>
    </source>
</evidence>
<comment type="subcellular location">
    <subcellularLocation>
        <location evidence="7">Endomembrane system</location>
        <topology evidence="7">Single-pass membrane protein</topology>
    </subcellularLocation>
    <subcellularLocation>
        <location evidence="1 8">Membrane</location>
        <topology evidence="1 8">Single-pass type I membrane protein</topology>
    </subcellularLocation>
</comment>
<comment type="caution">
    <text evidence="11">The sequence shown here is derived from an EMBL/GenBank/DDBJ whole genome shotgun (WGS) entry which is preliminary data.</text>
</comment>
<dbReference type="SMART" id="SM01190">
    <property type="entry name" value="EMP24_GP25L"/>
    <property type="match status" value="1"/>
</dbReference>
<dbReference type="Pfam" id="PF01105">
    <property type="entry name" value="EMP24_GP25L"/>
    <property type="match status" value="1"/>
</dbReference>
<dbReference type="InterPro" id="IPR009038">
    <property type="entry name" value="GOLD_dom"/>
</dbReference>
<dbReference type="GO" id="GO:0012505">
    <property type="term" value="C:endomembrane system"/>
    <property type="evidence" value="ECO:0007669"/>
    <property type="project" value="UniProtKB-SubCell"/>
</dbReference>
<dbReference type="SUPFAM" id="SSF101576">
    <property type="entry name" value="Supernatant protein factor (SPF), C-terminal domain"/>
    <property type="match status" value="1"/>
</dbReference>
<dbReference type="AlphaFoldDB" id="A0AA86RSN7"/>
<reference evidence="12 13" key="2">
    <citation type="submission" date="2024-07" db="EMBL/GenBank/DDBJ databases">
        <authorList>
            <person name="Akdeniz Z."/>
        </authorList>
    </citation>
    <scope>NUCLEOTIDE SEQUENCE [LARGE SCALE GENOMIC DNA]</scope>
</reference>
<name>A0AA86RSN7_9EUKA</name>
<protein>
    <submittedName>
        <fullName evidence="11">EMP24/GP25L/P24 family/GOLD family protein</fullName>
    </submittedName>
    <submittedName>
        <fullName evidence="12">EMP24/GP25L/P24_family/GOLD family protein</fullName>
    </submittedName>
</protein>
<keyword evidence="3 8" id="KW-0812">Transmembrane</keyword>
<evidence type="ECO:0000256" key="7">
    <source>
        <dbReference type="ARBA" id="ARBA00037847"/>
    </source>
</evidence>
<evidence type="ECO:0000313" key="11">
    <source>
        <dbReference type="EMBL" id="CAI9977284.1"/>
    </source>
</evidence>
<evidence type="ECO:0000256" key="3">
    <source>
        <dbReference type="ARBA" id="ARBA00022692"/>
    </source>
</evidence>
<reference evidence="11" key="1">
    <citation type="submission" date="2023-06" db="EMBL/GenBank/DDBJ databases">
        <authorList>
            <person name="Kurt Z."/>
        </authorList>
    </citation>
    <scope>NUCLEOTIDE SEQUENCE</scope>
</reference>
<evidence type="ECO:0000313" key="13">
    <source>
        <dbReference type="Proteomes" id="UP001642409"/>
    </source>
</evidence>
<evidence type="ECO:0000256" key="5">
    <source>
        <dbReference type="ARBA" id="ARBA00022989"/>
    </source>
</evidence>
<feature type="transmembrane region" description="Helical" evidence="9">
    <location>
        <begin position="151"/>
        <end position="171"/>
    </location>
</feature>
<evidence type="ECO:0000259" key="10">
    <source>
        <dbReference type="PROSITE" id="PS50866"/>
    </source>
</evidence>
<dbReference type="InterPro" id="IPR015720">
    <property type="entry name" value="Emp24-like"/>
</dbReference>
<gene>
    <name evidence="12" type="ORF">HINF_LOCUS10366</name>
    <name evidence="11" type="ORF">HINF_LOCUS64929</name>
</gene>
<keyword evidence="4" id="KW-0732">Signal</keyword>
<evidence type="ECO:0000313" key="12">
    <source>
        <dbReference type="EMBL" id="CAL5988420.1"/>
    </source>
</evidence>
<accession>A0AA86RSN7</accession>
<evidence type="ECO:0000256" key="9">
    <source>
        <dbReference type="SAM" id="Phobius"/>
    </source>
</evidence>
<sequence>MLSLLLTLQYSINIKGDESFCFTQKTVEKSQLSVTFYAVEGGSLTVSASITQIDGNQVDRKENVPSGSFYINSTVTGTYKICLINSEQSQKQITFFVQYTELTVEKQEADDLGSQLLSIQTKMTEVHQFQRQSQQIERRLKTIMTQIKSSVSQWTAIKFVVILLCAAYQIWTFKKFFSKKRTAV</sequence>
<dbReference type="PROSITE" id="PS50866">
    <property type="entry name" value="GOLD"/>
    <property type="match status" value="1"/>
</dbReference>
<evidence type="ECO:0000256" key="8">
    <source>
        <dbReference type="RuleBase" id="RU003827"/>
    </source>
</evidence>
<keyword evidence="6 9" id="KW-0472">Membrane</keyword>
<keyword evidence="13" id="KW-1185">Reference proteome</keyword>
<proteinExistence type="inferred from homology"/>
<organism evidence="11">
    <name type="scientific">Hexamita inflata</name>
    <dbReference type="NCBI Taxonomy" id="28002"/>
    <lineage>
        <taxon>Eukaryota</taxon>
        <taxon>Metamonada</taxon>
        <taxon>Diplomonadida</taxon>
        <taxon>Hexamitidae</taxon>
        <taxon>Hexamitinae</taxon>
        <taxon>Hexamita</taxon>
    </lineage>
</organism>
<evidence type="ECO:0000256" key="6">
    <source>
        <dbReference type="ARBA" id="ARBA00023136"/>
    </source>
</evidence>
<dbReference type="GO" id="GO:0016020">
    <property type="term" value="C:membrane"/>
    <property type="evidence" value="ECO:0007669"/>
    <property type="project" value="UniProtKB-SubCell"/>
</dbReference>